<comment type="caution">
    <text evidence="9">The sequence shown here is derived from an EMBL/GenBank/DDBJ whole genome shotgun (WGS) entry which is preliminary data.</text>
</comment>
<dbReference type="EMBL" id="VFFF01000002">
    <property type="protein sequence ID" value="TNY31594.1"/>
    <property type="molecule type" value="Genomic_DNA"/>
</dbReference>
<dbReference type="NCBIfam" id="TIGR02396">
    <property type="entry name" value="diverge_rpsU"/>
    <property type="match status" value="1"/>
</dbReference>
<protein>
    <submittedName>
        <fullName evidence="9">COQ9 family protein</fullName>
    </submittedName>
</protein>
<comment type="function">
    <text evidence="6">Membrane-associated protein that warps the membrane surface to access and bind aromatic isoprenes with high specificity, including ubiquinone (CoQ) isoprene intermediates and presents them directly to COQ7, therefore facilitating the COQ7-mediated hydroxylase step. Participates in the biosynthesis of coenzyme Q, also named ubiquinone, an essential lipid-soluble electron transporter for aerobic cellular respiration.</text>
</comment>
<keyword evidence="5" id="KW-0446">Lipid-binding</keyword>
<evidence type="ECO:0000256" key="5">
    <source>
        <dbReference type="ARBA" id="ARBA00023121"/>
    </source>
</evidence>
<keyword evidence="4" id="KW-0809">Transit peptide</keyword>
<dbReference type="GO" id="GO:0008289">
    <property type="term" value="F:lipid binding"/>
    <property type="evidence" value="ECO:0007669"/>
    <property type="project" value="UniProtKB-KW"/>
</dbReference>
<dbReference type="AlphaFoldDB" id="A0A5C5GC89"/>
<name>A0A5C5GC89_9RHOB</name>
<comment type="similarity">
    <text evidence="2">Belongs to the COQ9 family.</text>
</comment>
<evidence type="ECO:0000256" key="2">
    <source>
        <dbReference type="ARBA" id="ARBA00010766"/>
    </source>
</evidence>
<comment type="pathway">
    <text evidence="1">Cofactor biosynthesis; ubiquinone biosynthesis.</text>
</comment>
<keyword evidence="3" id="KW-0831">Ubiquinone biosynthesis</keyword>
<evidence type="ECO:0000313" key="10">
    <source>
        <dbReference type="Proteomes" id="UP000314011"/>
    </source>
</evidence>
<evidence type="ECO:0000256" key="4">
    <source>
        <dbReference type="ARBA" id="ARBA00022946"/>
    </source>
</evidence>
<dbReference type="Gene3D" id="1.10.357.10">
    <property type="entry name" value="Tetracycline Repressor, domain 2"/>
    <property type="match status" value="1"/>
</dbReference>
<dbReference type="GO" id="GO:0006744">
    <property type="term" value="P:ubiquinone biosynthetic process"/>
    <property type="evidence" value="ECO:0007669"/>
    <property type="project" value="UniProtKB-KW"/>
</dbReference>
<evidence type="ECO:0000256" key="7">
    <source>
        <dbReference type="SAM" id="MobiDB-lite"/>
    </source>
</evidence>
<evidence type="ECO:0000256" key="3">
    <source>
        <dbReference type="ARBA" id="ARBA00022688"/>
    </source>
</evidence>
<organism evidence="9 10">
    <name type="scientific">Pelagovum pacificum</name>
    <dbReference type="NCBI Taxonomy" id="2588711"/>
    <lineage>
        <taxon>Bacteria</taxon>
        <taxon>Pseudomonadati</taxon>
        <taxon>Pseudomonadota</taxon>
        <taxon>Alphaproteobacteria</taxon>
        <taxon>Rhodobacterales</taxon>
        <taxon>Paracoccaceae</taxon>
        <taxon>Pelagovum</taxon>
    </lineage>
</organism>
<evidence type="ECO:0000313" key="9">
    <source>
        <dbReference type="EMBL" id="TNY31594.1"/>
    </source>
</evidence>
<proteinExistence type="inferred from homology"/>
<sequence length="233" mass="25905">MNAPPDPKRVELLDAILPHVAFDGWSEKAFREAISTVGVTPAEARRLCPKGAVDLAADYHRRGDEAARADLMKEDLSTLRFRDKVARAVRVRIDAITDKEAVRRGTAMFSLPHLALEGSRLIWGTADMIWTTLGDSSDDLNWYTKRMSLSGVYGATVLYWLGDDSLDQQATDDFIDRRIGDVMQIEKVKAQVNQNSLLRPFTAPLARLSEKVRAPRGGTPPMDMPGSWVPPKS</sequence>
<reference evidence="9 10" key="1">
    <citation type="submission" date="2019-06" db="EMBL/GenBank/DDBJ databases">
        <title>Genome of new Rhodobacteraceae sp. SM1903.</title>
        <authorList>
            <person name="Ren X."/>
        </authorList>
    </citation>
    <scope>NUCLEOTIDE SEQUENCE [LARGE SCALE GENOMIC DNA]</scope>
    <source>
        <strain evidence="9 10">SM1903</strain>
    </source>
</reference>
<dbReference type="Pfam" id="PF08511">
    <property type="entry name" value="COQ9"/>
    <property type="match status" value="1"/>
</dbReference>
<dbReference type="PANTHER" id="PTHR21427">
    <property type="entry name" value="UBIQUINONE BIOSYNTHESIS PROTEIN COQ9, MITOCHONDRIAL"/>
    <property type="match status" value="1"/>
</dbReference>
<feature type="region of interest" description="Disordered" evidence="7">
    <location>
        <begin position="212"/>
        <end position="233"/>
    </location>
</feature>
<accession>A0A5C5GC89</accession>
<gene>
    <name evidence="9" type="ORF">FHY64_16450</name>
</gene>
<dbReference type="Proteomes" id="UP000314011">
    <property type="component" value="Unassembled WGS sequence"/>
</dbReference>
<evidence type="ECO:0000256" key="1">
    <source>
        <dbReference type="ARBA" id="ARBA00004749"/>
    </source>
</evidence>
<dbReference type="InterPro" id="IPR013718">
    <property type="entry name" value="COQ9_C"/>
</dbReference>
<keyword evidence="10" id="KW-1185">Reference proteome</keyword>
<dbReference type="InterPro" id="IPR012762">
    <property type="entry name" value="Ubiq_biosynth_COQ9"/>
</dbReference>
<dbReference type="OrthoDB" id="7201143at2"/>
<evidence type="ECO:0000256" key="6">
    <source>
        <dbReference type="ARBA" id="ARBA00058104"/>
    </source>
</evidence>
<dbReference type="PANTHER" id="PTHR21427:SF19">
    <property type="entry name" value="UBIQUINONE BIOSYNTHESIS PROTEIN COQ9, MITOCHONDRIAL"/>
    <property type="match status" value="1"/>
</dbReference>
<evidence type="ECO:0000259" key="8">
    <source>
        <dbReference type="Pfam" id="PF08511"/>
    </source>
</evidence>
<dbReference type="RefSeq" id="WP_140196710.1">
    <property type="nucleotide sequence ID" value="NZ_CP065915.1"/>
</dbReference>
<feature type="domain" description="COQ9 C-terminal" evidence="8">
    <location>
        <begin position="118"/>
        <end position="186"/>
    </location>
</feature>